<accession>A0ABU4C5N7</accession>
<sequence>MSLVNGHCNSEFEAVYNAFEAQLASGEELGGSIAITVDGESVVDIWGGYADESRTTPWGSDTIVNTFSITKTMAALSALLLVERGQLDVYQKVAHYWPEFAANGKEDIEVRHLLSHTSGVSGWERPIELKDIYDLETSTARLATQTPWWPPGTASGYHAINYGHLISEVIRRIDGRTLGRFFAEELAGPLGADFHIGTSAEHFGRIATLVPPPALEFDLSTLDQDSIFIKTLTCPLLDYPEVNTAPWREAEIGGVNGHGNARSIARVQSLISCGGELDGQKLLSQSTIDLIFEVQADGIDLGIMTPLKFGIGYGLPHPDTAPLVPGGRACWWAG</sequence>
<comment type="caution">
    <text evidence="2">The sequence shown here is derived from an EMBL/GenBank/DDBJ whole genome shotgun (WGS) entry which is preliminary data.</text>
</comment>
<dbReference type="EMBL" id="JAWLKB010000097">
    <property type="protein sequence ID" value="MDV6271825.1"/>
    <property type="molecule type" value="Genomic_DNA"/>
</dbReference>
<dbReference type="GO" id="GO:0016787">
    <property type="term" value="F:hydrolase activity"/>
    <property type="evidence" value="ECO:0007669"/>
    <property type="project" value="UniProtKB-KW"/>
</dbReference>
<evidence type="ECO:0000313" key="2">
    <source>
        <dbReference type="EMBL" id="MDV6271825.1"/>
    </source>
</evidence>
<dbReference type="PANTHER" id="PTHR43319">
    <property type="entry name" value="BETA-LACTAMASE-RELATED"/>
    <property type="match status" value="1"/>
</dbReference>
<feature type="non-terminal residue" evidence="2">
    <location>
        <position position="334"/>
    </location>
</feature>
<reference evidence="2 3" key="1">
    <citation type="submission" date="2023-10" db="EMBL/GenBank/DDBJ databases">
        <title>Development of a sustainable strategy for remediation of hydrocarbon-contaminated territories based on the waste exchange concept.</title>
        <authorList>
            <person name="Krivoruchko A."/>
        </authorList>
    </citation>
    <scope>NUCLEOTIDE SEQUENCE [LARGE SCALE GENOMIC DNA]</scope>
    <source>
        <strain evidence="2 3">IEGM 1203</strain>
    </source>
</reference>
<dbReference type="Proteomes" id="UP001185927">
    <property type="component" value="Unassembled WGS sequence"/>
</dbReference>
<dbReference type="RefSeq" id="WP_317546535.1">
    <property type="nucleotide sequence ID" value="NZ_JAWLKB010000097.1"/>
</dbReference>
<dbReference type="Gene3D" id="3.40.710.10">
    <property type="entry name" value="DD-peptidase/beta-lactamase superfamily"/>
    <property type="match status" value="1"/>
</dbReference>
<keyword evidence="2" id="KW-0378">Hydrolase</keyword>
<gene>
    <name evidence="2" type="ORF">R3Q16_35155</name>
</gene>
<dbReference type="PANTHER" id="PTHR43319:SF3">
    <property type="entry name" value="BETA-LACTAMASE-RELATED DOMAIN-CONTAINING PROTEIN"/>
    <property type="match status" value="1"/>
</dbReference>
<keyword evidence="3" id="KW-1185">Reference proteome</keyword>
<dbReference type="EC" id="3.1.1.103" evidence="2"/>
<dbReference type="InterPro" id="IPR052907">
    <property type="entry name" value="Beta-lactamase/esterase"/>
</dbReference>
<feature type="domain" description="Beta-lactamase-related" evidence="1">
    <location>
        <begin position="18"/>
        <end position="333"/>
    </location>
</feature>
<dbReference type="Pfam" id="PF00144">
    <property type="entry name" value="Beta-lactamase"/>
    <property type="match status" value="1"/>
</dbReference>
<name>A0ABU4C5N7_RHOGO</name>
<protein>
    <submittedName>
        <fullName evidence="2">Serine hydrolase domain-containing protein</fullName>
        <ecNumber evidence="2">3.1.1.103</ecNumber>
    </submittedName>
</protein>
<evidence type="ECO:0000259" key="1">
    <source>
        <dbReference type="Pfam" id="PF00144"/>
    </source>
</evidence>
<evidence type="ECO:0000313" key="3">
    <source>
        <dbReference type="Proteomes" id="UP001185927"/>
    </source>
</evidence>
<dbReference type="SUPFAM" id="SSF56601">
    <property type="entry name" value="beta-lactamase/transpeptidase-like"/>
    <property type="match status" value="1"/>
</dbReference>
<dbReference type="InterPro" id="IPR012338">
    <property type="entry name" value="Beta-lactam/transpept-like"/>
</dbReference>
<proteinExistence type="predicted"/>
<dbReference type="InterPro" id="IPR001466">
    <property type="entry name" value="Beta-lactam-related"/>
</dbReference>
<organism evidence="2 3">
    <name type="scientific">Rhodococcus globerulus</name>
    <dbReference type="NCBI Taxonomy" id="33008"/>
    <lineage>
        <taxon>Bacteria</taxon>
        <taxon>Bacillati</taxon>
        <taxon>Actinomycetota</taxon>
        <taxon>Actinomycetes</taxon>
        <taxon>Mycobacteriales</taxon>
        <taxon>Nocardiaceae</taxon>
        <taxon>Rhodococcus</taxon>
    </lineage>
</organism>